<evidence type="ECO:0000313" key="3">
    <source>
        <dbReference type="Proteomes" id="UP001589613"/>
    </source>
</evidence>
<comment type="caution">
    <text evidence="2">The sequence shown here is derived from an EMBL/GenBank/DDBJ whole genome shotgun (WGS) entry which is preliminary data.</text>
</comment>
<evidence type="ECO:0008006" key="4">
    <source>
        <dbReference type="Google" id="ProtNLM"/>
    </source>
</evidence>
<keyword evidence="1" id="KW-0812">Transmembrane</keyword>
<dbReference type="Proteomes" id="UP001589613">
    <property type="component" value="Unassembled WGS sequence"/>
</dbReference>
<feature type="transmembrane region" description="Helical" evidence="1">
    <location>
        <begin position="19"/>
        <end position="37"/>
    </location>
</feature>
<keyword evidence="1" id="KW-1133">Transmembrane helix</keyword>
<evidence type="ECO:0000313" key="2">
    <source>
        <dbReference type="EMBL" id="MFB9733416.1"/>
    </source>
</evidence>
<dbReference type="RefSeq" id="WP_141339232.1">
    <property type="nucleotide sequence ID" value="NZ_JBHMAX010000036.1"/>
</dbReference>
<protein>
    <recommendedName>
        <fullName evidence="4">PH (Pleckstrin Homology) domain-containing protein</fullName>
    </recommendedName>
</protein>
<proteinExistence type="predicted"/>
<keyword evidence="3" id="KW-1185">Reference proteome</keyword>
<dbReference type="EMBL" id="JBHMAX010000036">
    <property type="protein sequence ID" value="MFB9733416.1"/>
    <property type="molecule type" value="Genomic_DNA"/>
</dbReference>
<accession>A0ABV5V6I5</accession>
<feature type="transmembrane region" description="Helical" evidence="1">
    <location>
        <begin position="49"/>
        <end position="67"/>
    </location>
</feature>
<reference evidence="2 3" key="1">
    <citation type="submission" date="2024-09" db="EMBL/GenBank/DDBJ databases">
        <authorList>
            <person name="Sun Q."/>
            <person name="Mori K."/>
        </authorList>
    </citation>
    <scope>NUCLEOTIDE SEQUENCE [LARGE SCALE GENOMIC DNA]</scope>
    <source>
        <strain evidence="2 3">JCM 12763</strain>
    </source>
</reference>
<sequence>MSDVAAFQEKLFLPAPLQWAVRLGAIVVAGLVVYAAVTEPMSALKGTVGLVIGLGVTSLILVIHGVVEVTAAELRLRLFPVWRKRVSLREVSTLHRVEVNPLAQMGVLGVGQIDGATALALRKGDAVQVTMRNGHKYTVGLQRPEGLLSAVRAVRPDL</sequence>
<keyword evidence="1" id="KW-0472">Membrane</keyword>
<gene>
    <name evidence="2" type="ORF">ACFFN0_15310</name>
</gene>
<organism evidence="2 3">
    <name type="scientific">Ornithinimicrobium kibberense</name>
    <dbReference type="NCBI Taxonomy" id="282060"/>
    <lineage>
        <taxon>Bacteria</taxon>
        <taxon>Bacillati</taxon>
        <taxon>Actinomycetota</taxon>
        <taxon>Actinomycetes</taxon>
        <taxon>Micrococcales</taxon>
        <taxon>Ornithinimicrobiaceae</taxon>
        <taxon>Ornithinimicrobium</taxon>
    </lineage>
</organism>
<name>A0ABV5V6I5_9MICO</name>
<evidence type="ECO:0000256" key="1">
    <source>
        <dbReference type="SAM" id="Phobius"/>
    </source>
</evidence>